<feature type="region of interest" description="Disordered" evidence="1">
    <location>
        <begin position="20"/>
        <end position="40"/>
    </location>
</feature>
<evidence type="ECO:0000313" key="4">
    <source>
        <dbReference type="Proteomes" id="UP000295301"/>
    </source>
</evidence>
<protein>
    <submittedName>
        <fullName evidence="3">Cupin domain-containing protein</fullName>
    </submittedName>
</protein>
<dbReference type="OrthoDB" id="9799053at2"/>
<dbReference type="InterPro" id="IPR008579">
    <property type="entry name" value="UGlyAH_Cupin_dom"/>
</dbReference>
<organism evidence="3 4">
    <name type="scientific">Antarcticimicrobium luteum</name>
    <dbReference type="NCBI Taxonomy" id="2547397"/>
    <lineage>
        <taxon>Bacteria</taxon>
        <taxon>Pseudomonadati</taxon>
        <taxon>Pseudomonadota</taxon>
        <taxon>Alphaproteobacteria</taxon>
        <taxon>Rhodobacterales</taxon>
        <taxon>Paracoccaceae</taxon>
        <taxon>Antarcticimicrobium</taxon>
    </lineage>
</organism>
<name>A0A4R5VH39_9RHOB</name>
<dbReference type="PANTHER" id="PTHR40943:SF1">
    <property type="entry name" value="CYTOPLASMIC PROTEIN"/>
    <property type="match status" value="1"/>
</dbReference>
<evidence type="ECO:0000313" key="3">
    <source>
        <dbReference type="EMBL" id="TDK52407.1"/>
    </source>
</evidence>
<gene>
    <name evidence="3" type="ORF">E1832_01690</name>
</gene>
<dbReference type="InterPro" id="IPR014710">
    <property type="entry name" value="RmlC-like_jellyroll"/>
</dbReference>
<evidence type="ECO:0000259" key="2">
    <source>
        <dbReference type="Pfam" id="PF05899"/>
    </source>
</evidence>
<keyword evidence="4" id="KW-1185">Reference proteome</keyword>
<proteinExistence type="predicted"/>
<reference evidence="3 4" key="1">
    <citation type="submission" date="2019-03" db="EMBL/GenBank/DDBJ databases">
        <title>Ruegeria lutea sp. nov., a novel strain, isolated from marine sediment, the Masan Bay, South Korea.</title>
        <authorList>
            <person name="Kim J."/>
            <person name="Kim D.-Y."/>
            <person name="Lee S.-S."/>
        </authorList>
    </citation>
    <scope>NUCLEOTIDE SEQUENCE [LARGE SCALE GENOMIC DNA]</scope>
    <source>
        <strain evidence="3 4">318-1</strain>
    </source>
</reference>
<dbReference type="SUPFAM" id="SSF51182">
    <property type="entry name" value="RmlC-like cupins"/>
    <property type="match status" value="1"/>
</dbReference>
<dbReference type="EMBL" id="SMUV01000037">
    <property type="protein sequence ID" value="TDK52407.1"/>
    <property type="molecule type" value="Genomic_DNA"/>
</dbReference>
<accession>A0A4R5VH39</accession>
<feature type="domain" description="(S)-ureidoglycine aminohydrolase cupin" evidence="2">
    <location>
        <begin position="44"/>
        <end position="112"/>
    </location>
</feature>
<dbReference type="Proteomes" id="UP000295301">
    <property type="component" value="Unassembled WGS sequence"/>
</dbReference>
<comment type="caution">
    <text evidence="3">The sequence shown here is derived from an EMBL/GenBank/DDBJ whole genome shotgun (WGS) entry which is preliminary data.</text>
</comment>
<dbReference type="PANTHER" id="PTHR40943">
    <property type="entry name" value="CYTOPLASMIC PROTEIN-RELATED"/>
    <property type="match status" value="1"/>
</dbReference>
<evidence type="ECO:0000256" key="1">
    <source>
        <dbReference type="SAM" id="MobiDB-lite"/>
    </source>
</evidence>
<dbReference type="Pfam" id="PF05899">
    <property type="entry name" value="Cupin_3"/>
    <property type="match status" value="1"/>
</dbReference>
<dbReference type="Gene3D" id="2.60.120.10">
    <property type="entry name" value="Jelly Rolls"/>
    <property type="match status" value="1"/>
</dbReference>
<dbReference type="AlphaFoldDB" id="A0A4R5VH39"/>
<sequence length="115" mass="12802">MSAPHIHAAGTYDDLVDWGPQPDMIEGQSHSTGRLLHKGPGNSPETGIWVCTPGRWRLSVPRDEFCHFVAGHAFYRRDGSDEVIEVTPGTCVLFPAGWRGEAEIRQTIRNIYMLA</sequence>
<dbReference type="InterPro" id="IPR011051">
    <property type="entry name" value="RmlC_Cupin_sf"/>
</dbReference>